<proteinExistence type="predicted"/>
<sequence length="62" mass="6250">MNRYPSLGTGDSGPPADPDPDDPVSGAAAAVCANTMAAQLIAMASTAEKTAEVITRNMLTTI</sequence>
<gene>
    <name evidence="2" type="ORF">ACHIPZ_23110</name>
</gene>
<evidence type="ECO:0000313" key="2">
    <source>
        <dbReference type="EMBL" id="MFH5211076.1"/>
    </source>
</evidence>
<comment type="caution">
    <text evidence="2">The sequence shown here is derived from an EMBL/GenBank/DDBJ whole genome shotgun (WGS) entry which is preliminary data.</text>
</comment>
<reference evidence="2 3" key="1">
    <citation type="submission" date="2024-10" db="EMBL/GenBank/DDBJ databases">
        <authorList>
            <person name="Riesco R."/>
        </authorList>
    </citation>
    <scope>NUCLEOTIDE SEQUENCE [LARGE SCALE GENOMIC DNA]</scope>
    <source>
        <strain evidence="2 3">NCIMB 15449</strain>
    </source>
</reference>
<evidence type="ECO:0000313" key="3">
    <source>
        <dbReference type="Proteomes" id="UP001609175"/>
    </source>
</evidence>
<dbReference type="EMBL" id="JBIMSO010000069">
    <property type="protein sequence ID" value="MFH5211076.1"/>
    <property type="molecule type" value="Genomic_DNA"/>
</dbReference>
<protein>
    <submittedName>
        <fullName evidence="2">Uncharacterized protein</fullName>
    </submittedName>
</protein>
<dbReference type="Proteomes" id="UP001609175">
    <property type="component" value="Unassembled WGS sequence"/>
</dbReference>
<feature type="region of interest" description="Disordered" evidence="1">
    <location>
        <begin position="1"/>
        <end position="26"/>
    </location>
</feature>
<name>A0ABW7JST6_9NOCA</name>
<organism evidence="2 3">
    <name type="scientific">Antrihabitans spumae</name>
    <dbReference type="NCBI Taxonomy" id="3373370"/>
    <lineage>
        <taxon>Bacteria</taxon>
        <taxon>Bacillati</taxon>
        <taxon>Actinomycetota</taxon>
        <taxon>Actinomycetes</taxon>
        <taxon>Mycobacteriales</taxon>
        <taxon>Nocardiaceae</taxon>
        <taxon>Antrihabitans</taxon>
    </lineage>
</organism>
<accession>A0ABW7JST6</accession>
<dbReference type="RefSeq" id="WP_395117257.1">
    <property type="nucleotide sequence ID" value="NZ_JBIMSO010000069.1"/>
</dbReference>
<evidence type="ECO:0000256" key="1">
    <source>
        <dbReference type="SAM" id="MobiDB-lite"/>
    </source>
</evidence>